<feature type="compositionally biased region" description="Basic and acidic residues" evidence="5">
    <location>
        <begin position="219"/>
        <end position="228"/>
    </location>
</feature>
<reference evidence="6 7" key="1">
    <citation type="journal article" date="2017" name="PLoS Biol.">
        <title>The sea cucumber genome provides insights into morphological evolution and visceral regeneration.</title>
        <authorList>
            <person name="Zhang X."/>
            <person name="Sun L."/>
            <person name="Yuan J."/>
            <person name="Sun Y."/>
            <person name="Gao Y."/>
            <person name="Zhang L."/>
            <person name="Li S."/>
            <person name="Dai H."/>
            <person name="Hamel J.F."/>
            <person name="Liu C."/>
            <person name="Yu Y."/>
            <person name="Liu S."/>
            <person name="Lin W."/>
            <person name="Guo K."/>
            <person name="Jin S."/>
            <person name="Xu P."/>
            <person name="Storey K.B."/>
            <person name="Huan P."/>
            <person name="Zhang T."/>
            <person name="Zhou Y."/>
            <person name="Zhang J."/>
            <person name="Lin C."/>
            <person name="Li X."/>
            <person name="Xing L."/>
            <person name="Huo D."/>
            <person name="Sun M."/>
            <person name="Wang L."/>
            <person name="Mercier A."/>
            <person name="Li F."/>
            <person name="Yang H."/>
            <person name="Xiang J."/>
        </authorList>
    </citation>
    <scope>NUCLEOTIDE SEQUENCE [LARGE SCALE GENOMIC DNA]</scope>
    <source>
        <strain evidence="6">Shaxun</strain>
        <tissue evidence="6">Muscle</tissue>
    </source>
</reference>
<dbReference type="PANTHER" id="PTHR14221:SF0">
    <property type="entry name" value="WD REPEAT-CONTAINING PROTEIN 44"/>
    <property type="match status" value="1"/>
</dbReference>
<feature type="region of interest" description="Disordered" evidence="5">
    <location>
        <begin position="410"/>
        <end position="430"/>
    </location>
</feature>
<dbReference type="Gene3D" id="2.130.10.10">
    <property type="entry name" value="YVTN repeat-like/Quinoprotein amine dehydrogenase"/>
    <property type="match status" value="1"/>
</dbReference>
<feature type="region of interest" description="Disordered" evidence="5">
    <location>
        <begin position="1"/>
        <end position="152"/>
    </location>
</feature>
<dbReference type="PROSITE" id="PS50082">
    <property type="entry name" value="WD_REPEATS_2"/>
    <property type="match status" value="3"/>
</dbReference>
<evidence type="ECO:0000256" key="3">
    <source>
        <dbReference type="ARBA" id="ARBA00022737"/>
    </source>
</evidence>
<dbReference type="InterPro" id="IPR040324">
    <property type="entry name" value="WDR44/Dgr2"/>
</dbReference>
<feature type="region of interest" description="Disordered" evidence="5">
    <location>
        <begin position="306"/>
        <end position="335"/>
    </location>
</feature>
<feature type="region of interest" description="Disordered" evidence="5">
    <location>
        <begin position="197"/>
        <end position="236"/>
    </location>
</feature>
<dbReference type="STRING" id="307972.A0A2G8KU89"/>
<sequence>MSDSDSEEFYDASDDQPSKPIRKASRQSSVGDTSNTEKDDTFDLELEKLKEEQKKAEERRRLEDEAIQEKLRELERRKREKEEQERQRLEEEKIRQEKERAEQRELEKQQRRREQEEATERRLEAERRRKRLEQIRDNEQSDSAEEDSTKEIIKQVEETKEIKKTIEDEATVIAKEPQTRSSPEPDLVAMTKTNKVETAIQESMPPPVAPPRRRKKKKTAVEGLKKPDTLSLDSMSVSSLPSLPGDDISMDVVNVGTGLPSENEPKDVLTPTTTIESITKELEYSLDLASAVHGGGVIHHMDTRSIKGDSKAEVERAREGKKGFDEKQKKNTPDAETLMQYDHLMKEGMSAQGTQLTDEEVLALVMVKNLDTGEKVSLLKAEDQLPQCVNPLALHIMRLTSEYVSNNSLDKEDISEGEKEEDAKDSPRFKKKGKRLKKFLSKTASKIKHKADEQFHKEEELSEEESLPDIRSVKFKASSSNKGPHDFDQLKFAQDMSGVHTGAVWTMKFSPCGRLLATGGQDHFLRVWVLKDHFTYFDDMRQKYNNQQQTPSDETTPESEKQTTETVTEEDYADLSRVGNSEDVSDPVSSANIELAVFATSPFCTYTGHTADLLDISWSKNYFLLSSSMDKMVRLWHISRTECLCCFQHIDFVTAIAFHPKDDRYFLSGSLDGKLRLWNIPDKRVALWNEIDGPTKLITAANFIQNGRFSAIGTYDGRCIFYDTEHLKYYTQIHVRSTRGRNSKGRKITAIEPLPGQDKILITSNDSRVRLYDLRDLSLSCKYKGALNLSSQIRASFSHTYKYIISGSEDHCVYIWKTSYDFGKFTSVRRDRNDYWESFKAHDAVVTAVVFSPNPSLVLNRIEEGKASRSTDPVREKCDGKLELSEEKTEKRSSLKKMQDQSEVIISADFSGTIKVFIRKVKEKD</sequence>
<dbReference type="InterPro" id="IPR001680">
    <property type="entry name" value="WD40_rpt"/>
</dbReference>
<dbReference type="PANTHER" id="PTHR14221">
    <property type="entry name" value="WD REPEAT DOMAIN 44"/>
    <property type="match status" value="1"/>
</dbReference>
<dbReference type="InterPro" id="IPR036322">
    <property type="entry name" value="WD40_repeat_dom_sf"/>
</dbReference>
<name>A0A2G8KU89_STIJA</name>
<keyword evidence="2 4" id="KW-0853">WD repeat</keyword>
<dbReference type="EMBL" id="MRZV01000370">
    <property type="protein sequence ID" value="PIK51490.1"/>
    <property type="molecule type" value="Genomic_DNA"/>
</dbReference>
<evidence type="ECO:0000313" key="6">
    <source>
        <dbReference type="EMBL" id="PIK51490.1"/>
    </source>
</evidence>
<proteinExistence type="predicted"/>
<feature type="compositionally biased region" description="Acidic residues" evidence="5">
    <location>
        <begin position="1"/>
        <end position="14"/>
    </location>
</feature>
<dbReference type="InterPro" id="IPR015943">
    <property type="entry name" value="WD40/YVTN_repeat-like_dom_sf"/>
</dbReference>
<dbReference type="OrthoDB" id="20550at2759"/>
<evidence type="ECO:0000313" key="7">
    <source>
        <dbReference type="Proteomes" id="UP000230750"/>
    </source>
</evidence>
<feature type="region of interest" description="Disordered" evidence="5">
    <location>
        <begin position="546"/>
        <end position="570"/>
    </location>
</feature>
<dbReference type="SUPFAM" id="SSF50978">
    <property type="entry name" value="WD40 repeat-like"/>
    <property type="match status" value="1"/>
</dbReference>
<evidence type="ECO:0000256" key="1">
    <source>
        <dbReference type="ARBA" id="ARBA00021207"/>
    </source>
</evidence>
<evidence type="ECO:0000256" key="5">
    <source>
        <dbReference type="SAM" id="MobiDB-lite"/>
    </source>
</evidence>
<feature type="repeat" description="WD" evidence="4">
    <location>
        <begin position="646"/>
        <end position="680"/>
    </location>
</feature>
<feature type="repeat" description="WD" evidence="4">
    <location>
        <begin position="497"/>
        <end position="528"/>
    </location>
</feature>
<organism evidence="6 7">
    <name type="scientific">Stichopus japonicus</name>
    <name type="common">Sea cucumber</name>
    <dbReference type="NCBI Taxonomy" id="307972"/>
    <lineage>
        <taxon>Eukaryota</taxon>
        <taxon>Metazoa</taxon>
        <taxon>Echinodermata</taxon>
        <taxon>Eleutherozoa</taxon>
        <taxon>Echinozoa</taxon>
        <taxon>Holothuroidea</taxon>
        <taxon>Aspidochirotacea</taxon>
        <taxon>Aspidochirotida</taxon>
        <taxon>Stichopodidae</taxon>
        <taxon>Apostichopus</taxon>
    </lineage>
</organism>
<protein>
    <recommendedName>
        <fullName evidence="1">WD repeat-containing protein 44</fullName>
    </recommendedName>
</protein>
<comment type="caution">
    <text evidence="6">The sequence shown here is derived from an EMBL/GenBank/DDBJ whole genome shotgun (WGS) entry which is preliminary data.</text>
</comment>
<dbReference type="AlphaFoldDB" id="A0A2G8KU89"/>
<dbReference type="SMART" id="SM00320">
    <property type="entry name" value="WD40"/>
    <property type="match status" value="7"/>
</dbReference>
<evidence type="ECO:0000256" key="4">
    <source>
        <dbReference type="PROSITE-ProRule" id="PRU00221"/>
    </source>
</evidence>
<accession>A0A2G8KU89</accession>
<dbReference type="PROSITE" id="PS50294">
    <property type="entry name" value="WD_REPEATS_REGION"/>
    <property type="match status" value="3"/>
</dbReference>
<dbReference type="Pfam" id="PF00400">
    <property type="entry name" value="WD40"/>
    <property type="match status" value="4"/>
</dbReference>
<feature type="compositionally biased region" description="Basic and acidic residues" evidence="5">
    <location>
        <begin position="306"/>
        <end position="333"/>
    </location>
</feature>
<feature type="compositionally biased region" description="Basic and acidic residues" evidence="5">
    <location>
        <begin position="35"/>
        <end position="139"/>
    </location>
</feature>
<keyword evidence="7" id="KW-1185">Reference proteome</keyword>
<dbReference type="Proteomes" id="UP000230750">
    <property type="component" value="Unassembled WGS sequence"/>
</dbReference>
<evidence type="ECO:0000256" key="2">
    <source>
        <dbReference type="ARBA" id="ARBA00022574"/>
    </source>
</evidence>
<feature type="compositionally biased region" description="Basic and acidic residues" evidence="5">
    <location>
        <begin position="410"/>
        <end position="428"/>
    </location>
</feature>
<gene>
    <name evidence="6" type="ORF">BSL78_11629</name>
</gene>
<keyword evidence="3" id="KW-0677">Repeat</keyword>
<feature type="repeat" description="WD" evidence="4">
    <location>
        <begin position="606"/>
        <end position="639"/>
    </location>
</feature>